<keyword evidence="2" id="KW-1185">Reference proteome</keyword>
<dbReference type="Pfam" id="PF13589">
    <property type="entry name" value="HATPase_c_3"/>
    <property type="match status" value="1"/>
</dbReference>
<evidence type="ECO:0000313" key="2">
    <source>
        <dbReference type="Proteomes" id="UP000626795"/>
    </source>
</evidence>
<dbReference type="Proteomes" id="UP000626795">
    <property type="component" value="Unassembled WGS sequence"/>
</dbReference>
<accession>A0A9X9QWF5</accession>
<dbReference type="Gene3D" id="3.30.565.10">
    <property type="entry name" value="Histidine kinase-like ATPase, C-terminal domain"/>
    <property type="match status" value="1"/>
</dbReference>
<protein>
    <submittedName>
        <fullName evidence="1">DNA mismatch repair protein MutL</fullName>
    </submittedName>
</protein>
<dbReference type="InterPro" id="IPR036890">
    <property type="entry name" value="HATPase_C_sf"/>
</dbReference>
<evidence type="ECO:0000313" key="1">
    <source>
        <dbReference type="EMBL" id="VTY02077.1"/>
    </source>
</evidence>
<reference evidence="1" key="1">
    <citation type="submission" date="2019-05" db="EMBL/GenBank/DDBJ databases">
        <authorList>
            <person name="Hibberd M."/>
        </authorList>
    </citation>
    <scope>NUCLEOTIDE SEQUENCE</scope>
    <source>
        <strain evidence="1">Neisseria_subflava_BgEED23</strain>
    </source>
</reference>
<dbReference type="RefSeq" id="WP_204787766.1">
    <property type="nucleotide sequence ID" value="NZ_CABFLZ010000001.1"/>
</dbReference>
<dbReference type="EMBL" id="CABFLZ010000001">
    <property type="protein sequence ID" value="VTY02077.1"/>
    <property type="molecule type" value="Genomic_DNA"/>
</dbReference>
<dbReference type="SUPFAM" id="SSF55874">
    <property type="entry name" value="ATPase domain of HSP90 chaperone/DNA topoisomerase II/histidine kinase"/>
    <property type="match status" value="1"/>
</dbReference>
<dbReference type="GO" id="GO:0003676">
    <property type="term" value="F:nucleic acid binding"/>
    <property type="evidence" value="ECO:0007669"/>
    <property type="project" value="InterPro"/>
</dbReference>
<name>A0A9X9QWF5_NEISU</name>
<sequence>MSKTSNNSSHILEMRFDPNVITHLGIQMYSTLPPVISELVSNAYDADATRVVVRLNDNLEEKSIVIEDDGHGMSFNEINEKFLIIGRNRRKSEGEKSRSGKRFVVGKKGIGKLAFFGIANTIEISTIQNYRKTTFILDWEEIQSQKNTQEPYHPKIIEDQIKVSKQSGTEIKLMKIKRKTGFQARNLATSLAKSFQIFDEPDFKTEIFHNNEAEPIVVNNDLRYEGFDKFIEWNSPWSEISFNQDEENKYKNYLEKIKGSLIASKEQTVPEKMRGVALFSRGKLVNEYSFYGLGATSFGYSYITGCLDVGFIEDFSEDVISTNRRSLNWETDETKFLEEVLQFLIKKFYNFHKTKKENDKKKKVEETTGICLDKWYENLPRHERRLAKKIMDQIIHAEGLEPQKAINLIKYVQDSYQFTSFKELAEEISEEGFGDPHQILQLMKEWQLIEAREFYKLAEVRLETIKKFEQYIAENAKEVPIMHDFLKQFPWLLDPRIMSFEDEVTFSKLLKDKYPDNDLEIENRRIDFLCQRFANSVFIIELKRPKGKISHKELDQALDYVDFIRTNLGNENGAQIYCYLIGERLVDTRAVQLKAQAYQKDGLVYIKTYQELLANAKMYHTEFIEKYENLKKLR</sequence>
<dbReference type="InterPro" id="IPR011856">
    <property type="entry name" value="tRNA_endonuc-like_dom_sf"/>
</dbReference>
<dbReference type="AlphaFoldDB" id="A0A9X9QWF5"/>
<comment type="caution">
    <text evidence="1">The sequence shown here is derived from an EMBL/GenBank/DDBJ whole genome shotgun (WGS) entry which is preliminary data.</text>
</comment>
<dbReference type="Gene3D" id="3.40.1350.10">
    <property type="match status" value="1"/>
</dbReference>
<organism evidence="1 2">
    <name type="scientific">Neisseria subflava</name>
    <dbReference type="NCBI Taxonomy" id="28449"/>
    <lineage>
        <taxon>Bacteria</taxon>
        <taxon>Pseudomonadati</taxon>
        <taxon>Pseudomonadota</taxon>
        <taxon>Betaproteobacteria</taxon>
        <taxon>Neisseriales</taxon>
        <taxon>Neisseriaceae</taxon>
        <taxon>Neisseria</taxon>
    </lineage>
</organism>
<gene>
    <name evidence="1" type="primary">mutL_2</name>
    <name evidence="1" type="ORF">ONOEEDHL_01553</name>
</gene>
<proteinExistence type="predicted"/>